<dbReference type="Pfam" id="PF19295">
    <property type="entry name" value="SufBD_N"/>
    <property type="match status" value="1"/>
</dbReference>
<dbReference type="Proteomes" id="UP000035553">
    <property type="component" value="Unassembled WGS sequence"/>
</dbReference>
<organism evidence="4 5">
    <name type="scientific">Sporolactobacillus inulinus CASD</name>
    <dbReference type="NCBI Taxonomy" id="1069536"/>
    <lineage>
        <taxon>Bacteria</taxon>
        <taxon>Bacillati</taxon>
        <taxon>Bacillota</taxon>
        <taxon>Bacilli</taxon>
        <taxon>Bacillales</taxon>
        <taxon>Sporolactobacillaceae</taxon>
        <taxon>Sporolactobacillus</taxon>
    </lineage>
</organism>
<dbReference type="Pfam" id="PF01458">
    <property type="entry name" value="SUFBD_core"/>
    <property type="match status" value="1"/>
</dbReference>
<dbReference type="AlphaFoldDB" id="A0A0U1QNQ2"/>
<sequence length="435" mass="47347">MSMQLKNLPFDAEAITNFTKNRNEPKWFSEIRLKGLALAEELPLPTPEKTRIADWNFTKFNVQTESDAVDQLSDLPEEISTLMGKGDQVGNVLIHVNNSAVFDHLSQNLKDQGVIYTDLATAVREHSDLLANYYFKTTSIDKHQLTALNAALVNGGTFLYVPKNVVVSEPIQAVYYQDAPEAGLIAHTLVVAEESSSVTFVESYLSDAAAGTSVANIVNEVVVGANAQVKYGAVDEFSDQFVTYVSRQANVAKDGRIQWALGQMNDGNTLSENATNLEGDGAEADIKAVSIGSGSQKQNFDNYVRHVGKATKSQLLVRAAQKDASNSIFNARTKIEHGASGADGEQTQRVLMLSDQARGDANPILLIDEYDVVAGHAASVGRVDPDQLYYLMSRGIKQETAEKLIVEGFLAPVVDLLPIEGVQKQLTKLIERKVG</sequence>
<reference evidence="4 5" key="1">
    <citation type="journal article" date="2011" name="J. Bacteriol.">
        <title>Draft genome sequence of Sporolactobacillus inulinus strain CASD, an efficient D-lactic acid-producing bacterium with high-concentration lactate tolerance capability.</title>
        <authorList>
            <person name="Yu B."/>
            <person name="Su F."/>
            <person name="Wang L."/>
            <person name="Xu K."/>
            <person name="Zhao B."/>
            <person name="Xu P."/>
        </authorList>
    </citation>
    <scope>NUCLEOTIDE SEQUENCE [LARGE SCALE GENOMIC DNA]</scope>
    <source>
        <strain evidence="4 5">CASD</strain>
    </source>
</reference>
<comment type="caution">
    <text evidence="4">The sequence shown here is derived from an EMBL/GenBank/DDBJ whole genome shotgun (WGS) entry which is preliminary data.</text>
</comment>
<keyword evidence="5" id="KW-1185">Reference proteome</keyword>
<dbReference type="InterPro" id="IPR037284">
    <property type="entry name" value="SUF_FeS_clus_asmbl_SufBD_sf"/>
</dbReference>
<evidence type="ECO:0000259" key="2">
    <source>
        <dbReference type="Pfam" id="PF01458"/>
    </source>
</evidence>
<dbReference type="RefSeq" id="WP_010024297.1">
    <property type="nucleotide sequence ID" value="NZ_AFVQ02000102.1"/>
</dbReference>
<evidence type="ECO:0000256" key="1">
    <source>
        <dbReference type="ARBA" id="ARBA00043967"/>
    </source>
</evidence>
<protein>
    <submittedName>
        <fullName evidence="4">Fe-S cluster assembly protein SufD</fullName>
    </submittedName>
</protein>
<dbReference type="OrthoDB" id="9803529at2"/>
<evidence type="ECO:0000313" key="4">
    <source>
        <dbReference type="EMBL" id="KLI02395.1"/>
    </source>
</evidence>
<dbReference type="InterPro" id="IPR045595">
    <property type="entry name" value="SufBD_N"/>
</dbReference>
<dbReference type="NCBIfam" id="TIGR01981">
    <property type="entry name" value="sufD"/>
    <property type="match status" value="1"/>
</dbReference>
<accession>A0A0U1QNQ2</accession>
<evidence type="ECO:0000259" key="3">
    <source>
        <dbReference type="Pfam" id="PF19295"/>
    </source>
</evidence>
<dbReference type="STRING" id="1069536.SINU_08295"/>
<evidence type="ECO:0000313" key="5">
    <source>
        <dbReference type="Proteomes" id="UP000035553"/>
    </source>
</evidence>
<dbReference type="InterPro" id="IPR055346">
    <property type="entry name" value="Fe-S_cluster_assembly_SufBD"/>
</dbReference>
<proteinExistence type="inferred from homology"/>
<dbReference type="PANTHER" id="PTHR30508">
    <property type="entry name" value="FES CLUSTER ASSEMBLY PROTEIN SUF"/>
    <property type="match status" value="1"/>
</dbReference>
<feature type="domain" description="SUF system FeS cluster assembly SufBD core" evidence="2">
    <location>
        <begin position="177"/>
        <end position="409"/>
    </location>
</feature>
<dbReference type="PANTHER" id="PTHR30508:SF1">
    <property type="entry name" value="UPF0051 PROTEIN ABCI8, CHLOROPLASTIC-RELATED"/>
    <property type="match status" value="1"/>
</dbReference>
<dbReference type="SUPFAM" id="SSF101960">
    <property type="entry name" value="Stabilizer of iron transporter SufD"/>
    <property type="match status" value="1"/>
</dbReference>
<dbReference type="InterPro" id="IPR011542">
    <property type="entry name" value="SUF_FeS_clus_asmbl_SufD"/>
</dbReference>
<name>A0A0U1QNQ2_9BACL</name>
<feature type="domain" description="SUF system FeS cluster assembly SufBD N-terminal" evidence="3">
    <location>
        <begin position="94"/>
        <end position="172"/>
    </location>
</feature>
<dbReference type="EMBL" id="AFVQ02000102">
    <property type="protein sequence ID" value="KLI02395.1"/>
    <property type="molecule type" value="Genomic_DNA"/>
</dbReference>
<gene>
    <name evidence="4" type="ORF">SINU_08295</name>
</gene>
<dbReference type="InterPro" id="IPR000825">
    <property type="entry name" value="SUF_FeS_clus_asmbl_SufBD_core"/>
</dbReference>
<comment type="similarity">
    <text evidence="1">Belongs to the iron-sulfur cluster assembly SufBD family.</text>
</comment>
<dbReference type="GO" id="GO:0016226">
    <property type="term" value="P:iron-sulfur cluster assembly"/>
    <property type="evidence" value="ECO:0007669"/>
    <property type="project" value="InterPro"/>
</dbReference>